<dbReference type="FunFam" id="2.40.420.20:FF:000006">
    <property type="entry name" value="RND family efflux transporter MFP subunit"/>
    <property type="match status" value="1"/>
</dbReference>
<comment type="caution">
    <text evidence="11">The sequence shown here is derived from an EMBL/GenBank/DDBJ whole genome shotgun (WGS) entry which is preliminary data.</text>
</comment>
<dbReference type="Gene3D" id="2.40.420.20">
    <property type="match status" value="1"/>
</dbReference>
<name>A0A5C6M2B3_9PLAN</name>
<dbReference type="FunFam" id="2.40.30.170:FF:000010">
    <property type="entry name" value="Efflux RND transporter periplasmic adaptor subunit"/>
    <property type="match status" value="1"/>
</dbReference>
<dbReference type="Gene3D" id="2.40.30.170">
    <property type="match status" value="1"/>
</dbReference>
<dbReference type="PANTHER" id="PTHR30097:SF15">
    <property type="entry name" value="CATION EFFLUX SYSTEM PROTEIN CUSB"/>
    <property type="match status" value="1"/>
</dbReference>
<dbReference type="Pfam" id="PF25975">
    <property type="entry name" value="CzcB_C"/>
    <property type="match status" value="1"/>
</dbReference>
<comment type="similarity">
    <text evidence="1">Belongs to the membrane fusion protein (MFP) (TC 8.A.1) family.</text>
</comment>
<evidence type="ECO:0000313" key="12">
    <source>
        <dbReference type="Proteomes" id="UP000321083"/>
    </source>
</evidence>
<accession>A0A5C6M2B3</accession>
<evidence type="ECO:0000259" key="7">
    <source>
        <dbReference type="Pfam" id="PF19335"/>
    </source>
</evidence>
<dbReference type="EMBL" id="SRHE01000462">
    <property type="protein sequence ID" value="TWW08896.1"/>
    <property type="molecule type" value="Genomic_DNA"/>
</dbReference>
<keyword evidence="4" id="KW-0105">Cadmium resistance</keyword>
<keyword evidence="3" id="KW-0862">Zinc</keyword>
<evidence type="ECO:0000256" key="1">
    <source>
        <dbReference type="ARBA" id="ARBA00009477"/>
    </source>
</evidence>
<comment type="function">
    <text evidence="5">CzcA and CzcB together would act in zinc efflux nearly as effectively as the complete czc efflux system (CzcABC). The CzcB protein is thought to funnel zinc cations to the CzcA transport protein.</text>
</comment>
<protein>
    <submittedName>
        <fullName evidence="11">Uncharacterized protein</fullName>
    </submittedName>
</protein>
<evidence type="ECO:0000313" key="11">
    <source>
        <dbReference type="EMBL" id="TWW08896.1"/>
    </source>
</evidence>
<dbReference type="Pfam" id="PF19335">
    <property type="entry name" value="HMBD"/>
    <property type="match status" value="1"/>
</dbReference>
<evidence type="ECO:0000259" key="8">
    <source>
        <dbReference type="Pfam" id="PF25954"/>
    </source>
</evidence>
<feature type="region of interest" description="Disordered" evidence="6">
    <location>
        <begin position="567"/>
        <end position="586"/>
    </location>
</feature>
<dbReference type="Proteomes" id="UP000321083">
    <property type="component" value="Unassembled WGS sequence"/>
</dbReference>
<reference evidence="11 12" key="1">
    <citation type="submission" date="2019-08" db="EMBL/GenBank/DDBJ databases">
        <title>100 year-old enigma solved: identification of Planctomyces bekefii, the type genus and species of the phylum Planctomycetes.</title>
        <authorList>
            <person name="Svetlana D.N."/>
            <person name="Overmann J."/>
        </authorList>
    </citation>
    <scope>NUCLEOTIDE SEQUENCE [LARGE SCALE GENOMIC DNA]</scope>
    <source>
        <strain evidence="11">Phe10_nw2017</strain>
    </source>
</reference>
<dbReference type="InterPro" id="IPR058792">
    <property type="entry name" value="Beta-barrel_RND_2"/>
</dbReference>
<reference evidence="11 12" key="2">
    <citation type="submission" date="2019-08" db="EMBL/GenBank/DDBJ databases">
        <authorList>
            <person name="Henke P."/>
        </authorList>
    </citation>
    <scope>NUCLEOTIDE SEQUENCE [LARGE SCALE GENOMIC DNA]</scope>
    <source>
        <strain evidence="11">Phe10_nw2017</strain>
    </source>
</reference>
<feature type="domain" description="CzcB-like C-terminal circularly permuted SH3-like" evidence="10">
    <location>
        <begin position="405"/>
        <end position="465"/>
    </location>
</feature>
<evidence type="ECO:0000256" key="4">
    <source>
        <dbReference type="ARBA" id="ARBA00043263"/>
    </source>
</evidence>
<proteinExistence type="inferred from homology"/>
<dbReference type="AlphaFoldDB" id="A0A5C6M2B3"/>
<dbReference type="InterPro" id="IPR045800">
    <property type="entry name" value="HMBD"/>
</dbReference>
<dbReference type="GO" id="GO:0046914">
    <property type="term" value="F:transition metal ion binding"/>
    <property type="evidence" value="ECO:0007669"/>
    <property type="project" value="TreeGrafter"/>
</dbReference>
<feature type="domain" description="CusB-like beta-barrel" evidence="8">
    <location>
        <begin position="270"/>
        <end position="343"/>
    </location>
</feature>
<gene>
    <name evidence="11" type="ORF">E3A20_19740</name>
</gene>
<feature type="domain" description="CzcB-like barrel-sandwich hybrid" evidence="9">
    <location>
        <begin position="136"/>
        <end position="266"/>
    </location>
</feature>
<evidence type="ECO:0000256" key="3">
    <source>
        <dbReference type="ARBA" id="ARBA00022833"/>
    </source>
</evidence>
<evidence type="ECO:0000259" key="10">
    <source>
        <dbReference type="Pfam" id="PF25975"/>
    </source>
</evidence>
<dbReference type="Pfam" id="PF25954">
    <property type="entry name" value="Beta-barrel_RND_2"/>
    <property type="match status" value="1"/>
</dbReference>
<keyword evidence="2" id="KW-0813">Transport</keyword>
<feature type="domain" description="Heavy metal binding" evidence="7">
    <location>
        <begin position="55"/>
        <end position="81"/>
    </location>
</feature>
<evidence type="ECO:0000256" key="2">
    <source>
        <dbReference type="ARBA" id="ARBA00022448"/>
    </source>
</evidence>
<evidence type="ECO:0000256" key="6">
    <source>
        <dbReference type="SAM" id="MobiDB-lite"/>
    </source>
</evidence>
<dbReference type="GO" id="GO:0030288">
    <property type="term" value="C:outer membrane-bounded periplasmic space"/>
    <property type="evidence" value="ECO:0007669"/>
    <property type="project" value="TreeGrafter"/>
</dbReference>
<evidence type="ECO:0000259" key="9">
    <source>
        <dbReference type="Pfam" id="PF25973"/>
    </source>
</evidence>
<evidence type="ECO:0000256" key="5">
    <source>
        <dbReference type="ARBA" id="ARBA00058766"/>
    </source>
</evidence>
<dbReference type="GO" id="GO:0060003">
    <property type="term" value="P:copper ion export"/>
    <property type="evidence" value="ECO:0007669"/>
    <property type="project" value="TreeGrafter"/>
</dbReference>
<keyword evidence="12" id="KW-1185">Reference proteome</keyword>
<dbReference type="GO" id="GO:0015679">
    <property type="term" value="P:plasma membrane copper ion transport"/>
    <property type="evidence" value="ECO:0007669"/>
    <property type="project" value="TreeGrafter"/>
</dbReference>
<dbReference type="InterPro" id="IPR051909">
    <property type="entry name" value="MFP_Cation_Efflux"/>
</dbReference>
<dbReference type="GO" id="GO:0046686">
    <property type="term" value="P:response to cadmium ion"/>
    <property type="evidence" value="ECO:0007669"/>
    <property type="project" value="UniProtKB-KW"/>
</dbReference>
<dbReference type="InterPro" id="IPR058649">
    <property type="entry name" value="CzcB_C"/>
</dbReference>
<dbReference type="PANTHER" id="PTHR30097">
    <property type="entry name" value="CATION EFFLUX SYSTEM PROTEIN CUSB"/>
    <property type="match status" value="1"/>
</dbReference>
<organism evidence="11 12">
    <name type="scientific">Planctomyces bekefii</name>
    <dbReference type="NCBI Taxonomy" id="1653850"/>
    <lineage>
        <taxon>Bacteria</taxon>
        <taxon>Pseudomonadati</taxon>
        <taxon>Planctomycetota</taxon>
        <taxon>Planctomycetia</taxon>
        <taxon>Planctomycetales</taxon>
        <taxon>Planctomycetaceae</taxon>
        <taxon>Planctomyces</taxon>
    </lineage>
</organism>
<dbReference type="InterPro" id="IPR058647">
    <property type="entry name" value="BSH_CzcB-like"/>
</dbReference>
<dbReference type="SUPFAM" id="SSF111369">
    <property type="entry name" value="HlyD-like secretion proteins"/>
    <property type="match status" value="1"/>
</dbReference>
<dbReference type="Pfam" id="PF25973">
    <property type="entry name" value="BSH_CzcB"/>
    <property type="match status" value="1"/>
</dbReference>
<sequence length="586" mass="61565">GSGLLVCCLQPLLWLAIAAAALFLLGESQRRGWLPRGGSSVGGGSVATVGGHGGWICPMMCTAALQRAGRCPVCAMELVPATSGLGALRGDGTLRIEGAARRVANIQTVPVRMGGGGRQVRAVGRLDYDEGTRRTLSARVDGRIEKLFADYTGVVVRAGDCLAVVYSPELYSAQVEYLLSRGQRDLGLAGSAVGGAGVGRGSLLESSRRRLLELGMAEQQVAELESGGEASSRLELVAPISGTVVEKLAVEGQYVREGEAVFQLADLSAVWLILELFPEEAAGIRFGQRVHVEVQSLPGRRIEGRVVFVAPRVSPETRTVGVRVVLPNEDGELRVGDYARAEIEPVIVGGGGLVYDPELAGAWISLRHPHMTAAGPGTCPICGEALISGRELGFTDESAEVSRCVVIPRDALLMAGDSSVVYVESEPGKFELRNVVAGRVSGGEVEILEGLSAGEQVAVRGNFLIDSQMQLSGKPSLIDPRRHIPGLTSEQLAKIEISLGQLSPVDRELAERQRVCPIAGMLLGSMGVPIRVEAGGASVFICCEGCRGRLLREPEKYLRKLSAGLPGTGATAGAAVSSDPSVGVRR</sequence>
<feature type="non-terminal residue" evidence="11">
    <location>
        <position position="1"/>
    </location>
</feature>